<evidence type="ECO:0000259" key="5">
    <source>
        <dbReference type="PROSITE" id="PS50977"/>
    </source>
</evidence>
<dbReference type="PANTHER" id="PTHR47506:SF7">
    <property type="entry name" value="TRANSCRIPTIONAL REGULATORY PROTEIN"/>
    <property type="match status" value="1"/>
</dbReference>
<gene>
    <name evidence="6" type="ORF">ACFFTR_09740</name>
</gene>
<evidence type="ECO:0000313" key="7">
    <source>
        <dbReference type="Proteomes" id="UP001589608"/>
    </source>
</evidence>
<dbReference type="PRINTS" id="PR00455">
    <property type="entry name" value="HTHTETR"/>
</dbReference>
<evidence type="ECO:0000256" key="3">
    <source>
        <dbReference type="ARBA" id="ARBA00023163"/>
    </source>
</evidence>
<reference evidence="6 7" key="1">
    <citation type="submission" date="2024-09" db="EMBL/GenBank/DDBJ databases">
        <authorList>
            <person name="Sun Q."/>
            <person name="Mori K."/>
        </authorList>
    </citation>
    <scope>NUCLEOTIDE SEQUENCE [LARGE SCALE GENOMIC DNA]</scope>
    <source>
        <strain evidence="6 7">JCM 3307</strain>
    </source>
</reference>
<evidence type="ECO:0000256" key="2">
    <source>
        <dbReference type="ARBA" id="ARBA00023125"/>
    </source>
</evidence>
<keyword evidence="7" id="KW-1185">Reference proteome</keyword>
<name>A0ABV5M3D1_9ACTN</name>
<comment type="caution">
    <text evidence="6">The sequence shown here is derived from an EMBL/GenBank/DDBJ whole genome shotgun (WGS) entry which is preliminary data.</text>
</comment>
<feature type="domain" description="HTH tetR-type" evidence="5">
    <location>
        <begin position="2"/>
        <end position="62"/>
    </location>
</feature>
<dbReference type="Proteomes" id="UP001589608">
    <property type="component" value="Unassembled WGS sequence"/>
</dbReference>
<evidence type="ECO:0000313" key="6">
    <source>
        <dbReference type="EMBL" id="MFB9443365.1"/>
    </source>
</evidence>
<evidence type="ECO:0000256" key="4">
    <source>
        <dbReference type="PROSITE-ProRule" id="PRU00335"/>
    </source>
</evidence>
<keyword evidence="3" id="KW-0804">Transcription</keyword>
<dbReference type="Pfam" id="PF00440">
    <property type="entry name" value="TetR_N"/>
    <property type="match status" value="1"/>
</dbReference>
<sequence>MTTTAERILDCAQALVQVRGYNGFSYADISAELAITKPSIHHHFPTKAALAEALIARYRQQFAAALQEVDDSAGSARQRLVDYAGLYAATFAQGGRICLCGVFAVDAESLPAEVRQATDGFFDDQRRWVAGVLAEAGVPAARTGAAAEAYLAALEGALLLARAHGQQPRDAGGPERDVIRSVAATLVDALA</sequence>
<organism evidence="6 7">
    <name type="scientific">Dactylosporangium vinaceum</name>
    <dbReference type="NCBI Taxonomy" id="53362"/>
    <lineage>
        <taxon>Bacteria</taxon>
        <taxon>Bacillati</taxon>
        <taxon>Actinomycetota</taxon>
        <taxon>Actinomycetes</taxon>
        <taxon>Micromonosporales</taxon>
        <taxon>Micromonosporaceae</taxon>
        <taxon>Dactylosporangium</taxon>
    </lineage>
</organism>
<dbReference type="PANTHER" id="PTHR47506">
    <property type="entry name" value="TRANSCRIPTIONAL REGULATORY PROTEIN"/>
    <property type="match status" value="1"/>
</dbReference>
<dbReference type="InterPro" id="IPR001647">
    <property type="entry name" value="HTH_TetR"/>
</dbReference>
<feature type="DNA-binding region" description="H-T-H motif" evidence="4">
    <location>
        <begin position="25"/>
        <end position="44"/>
    </location>
</feature>
<accession>A0ABV5M3D1</accession>
<protein>
    <submittedName>
        <fullName evidence="6">TetR/AcrR family transcriptional regulator</fullName>
    </submittedName>
</protein>
<dbReference type="Pfam" id="PF21993">
    <property type="entry name" value="TetR_C_13_2"/>
    <property type="match status" value="1"/>
</dbReference>
<dbReference type="SUPFAM" id="SSF48498">
    <property type="entry name" value="Tetracyclin repressor-like, C-terminal domain"/>
    <property type="match status" value="1"/>
</dbReference>
<dbReference type="InterPro" id="IPR036271">
    <property type="entry name" value="Tet_transcr_reg_TetR-rel_C_sf"/>
</dbReference>
<dbReference type="InterPro" id="IPR009057">
    <property type="entry name" value="Homeodomain-like_sf"/>
</dbReference>
<dbReference type="InterPro" id="IPR054156">
    <property type="entry name" value="YxaF_TetR_C"/>
</dbReference>
<dbReference type="SUPFAM" id="SSF46689">
    <property type="entry name" value="Homeodomain-like"/>
    <property type="match status" value="1"/>
</dbReference>
<evidence type="ECO:0000256" key="1">
    <source>
        <dbReference type="ARBA" id="ARBA00023015"/>
    </source>
</evidence>
<proteinExistence type="predicted"/>
<keyword evidence="2 4" id="KW-0238">DNA-binding</keyword>
<keyword evidence="1" id="KW-0805">Transcription regulation</keyword>
<dbReference type="Gene3D" id="1.10.357.10">
    <property type="entry name" value="Tetracycline Repressor, domain 2"/>
    <property type="match status" value="1"/>
</dbReference>
<dbReference type="EMBL" id="JBHMCA010000020">
    <property type="protein sequence ID" value="MFB9443365.1"/>
    <property type="molecule type" value="Genomic_DNA"/>
</dbReference>
<dbReference type="RefSeq" id="WP_223103535.1">
    <property type="nucleotide sequence ID" value="NZ_CP061913.1"/>
</dbReference>
<dbReference type="PROSITE" id="PS50977">
    <property type="entry name" value="HTH_TETR_2"/>
    <property type="match status" value="1"/>
</dbReference>